<dbReference type="EMBL" id="MN740994">
    <property type="protein sequence ID" value="QHU22026.1"/>
    <property type="molecule type" value="Genomic_DNA"/>
</dbReference>
<feature type="compositionally biased region" description="Acidic residues" evidence="1">
    <location>
        <begin position="161"/>
        <end position="188"/>
    </location>
</feature>
<dbReference type="InterPro" id="IPR003959">
    <property type="entry name" value="ATPase_AAA_core"/>
</dbReference>
<dbReference type="GO" id="GO:0003697">
    <property type="term" value="F:single-stranded DNA binding"/>
    <property type="evidence" value="ECO:0007669"/>
    <property type="project" value="TreeGrafter"/>
</dbReference>
<evidence type="ECO:0000313" key="3">
    <source>
        <dbReference type="EMBL" id="QHU22026.1"/>
    </source>
</evidence>
<dbReference type="GO" id="GO:0051131">
    <property type="term" value="P:chaperone-mediated protein complex assembly"/>
    <property type="evidence" value="ECO:0007669"/>
    <property type="project" value="TreeGrafter"/>
</dbReference>
<evidence type="ECO:0000256" key="1">
    <source>
        <dbReference type="SAM" id="MobiDB-lite"/>
    </source>
</evidence>
<dbReference type="InterPro" id="IPR027417">
    <property type="entry name" value="P-loop_NTPase"/>
</dbReference>
<dbReference type="PANTHER" id="PTHR43718">
    <property type="entry name" value="LON PROTEASE"/>
    <property type="match status" value="1"/>
</dbReference>
<protein>
    <recommendedName>
        <fullName evidence="2">AAA+ ATPase domain-containing protein</fullName>
    </recommendedName>
</protein>
<dbReference type="SUPFAM" id="SSF52540">
    <property type="entry name" value="P-loop containing nucleoside triphosphate hydrolases"/>
    <property type="match status" value="1"/>
</dbReference>
<feature type="compositionally biased region" description="Basic and acidic residues" evidence="1">
    <location>
        <begin position="1"/>
        <end position="12"/>
    </location>
</feature>
<dbReference type="Gene3D" id="3.40.50.300">
    <property type="entry name" value="P-loop containing nucleotide triphosphate hydrolases"/>
    <property type="match status" value="1"/>
</dbReference>
<feature type="compositionally biased region" description="Basic residues" evidence="1">
    <location>
        <begin position="51"/>
        <end position="65"/>
    </location>
</feature>
<name>A0A6C0KY30_9ZZZZ</name>
<feature type="compositionally biased region" description="Basic residues" evidence="1">
    <location>
        <begin position="83"/>
        <end position="94"/>
    </location>
</feature>
<feature type="region of interest" description="Disordered" evidence="1">
    <location>
        <begin position="1"/>
        <end position="189"/>
    </location>
</feature>
<organism evidence="3">
    <name type="scientific">viral metagenome</name>
    <dbReference type="NCBI Taxonomy" id="1070528"/>
    <lineage>
        <taxon>unclassified sequences</taxon>
        <taxon>metagenomes</taxon>
        <taxon>organismal metagenomes</taxon>
    </lineage>
</organism>
<sequence length="641" mass="74337">MPRKQPDSDKSPRSKKQHRPQDDDDDESLDSKGNIRNLIDYDYEEEEEKRPQRKAAVKARQRIRRASMSSSESSEESLVPLKTKSKAKPKRKAKKIESEDEEESEEEEPPRRRKAKKVEEEEEEEEKPQRRQRKAKKVESSEEEEEEEQPRFRRRGRKVEEEEEEEEEEDDEDEEDEEEYEDDEEDESASARIGLMISSFGGPDPNKPRKHKMKDQPSIVKKFVKLIQKEAENEEQGLQNIDNDITYFKRLPENRQNLLIEKMERKFSVDETQVPLKFKILEKQVPPAVEKVALSKYNSLMNLDTSTTEYYKCHHWIEGYSNIPLGVYKDLPVRLEDGPEVCAAFVTKVRENMDTAIFGHDEAKLQILQFVSSWIANPKGAGNVLSIHGPMGVGKTTLVKEGVAKALGRPFHFISLGGATDASFLDGHSYTYEGSTWGRIVDILMKAQVMNPIIYFDELDKISDTPKGEEIMNLLIHITDASQNDKFQDKYYTGIDLDLSRCLFIFSHNNHERVNPILRDRMYNIRVDGFNTKEKLVIAETHLLPFAFKDVGLHEKISISKEVIQHIIETNTGEEKGVRELKRCIQTIASKLNLLRFYNNPKQVPFAIPNFALPFTLKKEHIELFLKKKDHIDQSIAHLYT</sequence>
<feature type="region of interest" description="Disordered" evidence="1">
    <location>
        <begin position="196"/>
        <end position="215"/>
    </location>
</feature>
<dbReference type="Gene3D" id="1.10.8.60">
    <property type="match status" value="1"/>
</dbReference>
<feature type="compositionally biased region" description="Acidic residues" evidence="1">
    <location>
        <begin position="98"/>
        <end position="108"/>
    </location>
</feature>
<accession>A0A6C0KY30</accession>
<dbReference type="GO" id="GO:0006515">
    <property type="term" value="P:protein quality control for misfolded or incompletely synthesized proteins"/>
    <property type="evidence" value="ECO:0007669"/>
    <property type="project" value="TreeGrafter"/>
</dbReference>
<reference evidence="3" key="1">
    <citation type="journal article" date="2020" name="Nature">
        <title>Giant virus diversity and host interactions through global metagenomics.</title>
        <authorList>
            <person name="Schulz F."/>
            <person name="Roux S."/>
            <person name="Paez-Espino D."/>
            <person name="Jungbluth S."/>
            <person name="Walsh D.A."/>
            <person name="Denef V.J."/>
            <person name="McMahon K.D."/>
            <person name="Konstantinidis K.T."/>
            <person name="Eloe-Fadrosh E.A."/>
            <person name="Kyrpides N.C."/>
            <person name="Woyke T."/>
        </authorList>
    </citation>
    <scope>NUCLEOTIDE SEQUENCE</scope>
    <source>
        <strain evidence="3">GVMAG-S-3300013286-35</strain>
    </source>
</reference>
<proteinExistence type="predicted"/>
<dbReference type="GO" id="GO:0005759">
    <property type="term" value="C:mitochondrial matrix"/>
    <property type="evidence" value="ECO:0007669"/>
    <property type="project" value="TreeGrafter"/>
</dbReference>
<feature type="domain" description="AAA+ ATPase" evidence="2">
    <location>
        <begin position="381"/>
        <end position="528"/>
    </location>
</feature>
<dbReference type="GO" id="GO:0007005">
    <property type="term" value="P:mitochondrion organization"/>
    <property type="evidence" value="ECO:0007669"/>
    <property type="project" value="TreeGrafter"/>
</dbReference>
<evidence type="ECO:0000259" key="2">
    <source>
        <dbReference type="SMART" id="SM00382"/>
    </source>
</evidence>
<dbReference type="GO" id="GO:0005524">
    <property type="term" value="F:ATP binding"/>
    <property type="evidence" value="ECO:0007669"/>
    <property type="project" value="InterPro"/>
</dbReference>
<dbReference type="SMART" id="SM00382">
    <property type="entry name" value="AAA"/>
    <property type="match status" value="1"/>
</dbReference>
<dbReference type="GO" id="GO:0004176">
    <property type="term" value="F:ATP-dependent peptidase activity"/>
    <property type="evidence" value="ECO:0007669"/>
    <property type="project" value="InterPro"/>
</dbReference>
<dbReference type="InterPro" id="IPR027065">
    <property type="entry name" value="Lon_Prtase"/>
</dbReference>
<dbReference type="Pfam" id="PF00004">
    <property type="entry name" value="AAA"/>
    <property type="match status" value="1"/>
</dbReference>
<dbReference type="GO" id="GO:0016887">
    <property type="term" value="F:ATP hydrolysis activity"/>
    <property type="evidence" value="ECO:0007669"/>
    <property type="project" value="InterPro"/>
</dbReference>
<dbReference type="GO" id="GO:0004252">
    <property type="term" value="F:serine-type endopeptidase activity"/>
    <property type="evidence" value="ECO:0007669"/>
    <property type="project" value="InterPro"/>
</dbReference>
<dbReference type="PANTHER" id="PTHR43718:SF2">
    <property type="entry name" value="LON PROTEASE HOMOLOG, MITOCHONDRIAL"/>
    <property type="match status" value="1"/>
</dbReference>
<dbReference type="InterPro" id="IPR003593">
    <property type="entry name" value="AAA+_ATPase"/>
</dbReference>
<dbReference type="AlphaFoldDB" id="A0A6C0KY30"/>